<accession>A0ACB9ED43</accession>
<proteinExistence type="predicted"/>
<evidence type="ECO:0000313" key="2">
    <source>
        <dbReference type="Proteomes" id="UP001056120"/>
    </source>
</evidence>
<sequence length="118" mass="13539">MFCFLNFIFARCKSRKNINKPSSYVTRDDLDAKNIKGVTRDTKHASLYENEKRGTMRVKVVMTREEAMMLLSKCDRGGTLSFKNVSTELTKIPVNRVSLGHPWSPKQNVMLESIPEEP</sequence>
<reference evidence="1 2" key="2">
    <citation type="journal article" date="2022" name="Mol. Ecol. Resour.">
        <title>The genomes of chicory, endive, great burdock and yacon provide insights into Asteraceae paleo-polyploidization history and plant inulin production.</title>
        <authorList>
            <person name="Fan W."/>
            <person name="Wang S."/>
            <person name="Wang H."/>
            <person name="Wang A."/>
            <person name="Jiang F."/>
            <person name="Liu H."/>
            <person name="Zhao H."/>
            <person name="Xu D."/>
            <person name="Zhang Y."/>
        </authorList>
    </citation>
    <scope>NUCLEOTIDE SEQUENCE [LARGE SCALE GENOMIC DNA]</scope>
    <source>
        <strain evidence="2">cv. Yunnan</strain>
        <tissue evidence="1">Leaves</tissue>
    </source>
</reference>
<dbReference type="EMBL" id="CM042035">
    <property type="protein sequence ID" value="KAI3756371.1"/>
    <property type="molecule type" value="Genomic_DNA"/>
</dbReference>
<reference evidence="2" key="1">
    <citation type="journal article" date="2022" name="Mol. Ecol. Resour.">
        <title>The genomes of chicory, endive, great burdock and yacon provide insights into Asteraceae palaeo-polyploidization history and plant inulin production.</title>
        <authorList>
            <person name="Fan W."/>
            <person name="Wang S."/>
            <person name="Wang H."/>
            <person name="Wang A."/>
            <person name="Jiang F."/>
            <person name="Liu H."/>
            <person name="Zhao H."/>
            <person name="Xu D."/>
            <person name="Zhang Y."/>
        </authorList>
    </citation>
    <scope>NUCLEOTIDE SEQUENCE [LARGE SCALE GENOMIC DNA]</scope>
    <source>
        <strain evidence="2">cv. Yunnan</strain>
    </source>
</reference>
<comment type="caution">
    <text evidence="1">The sequence shown here is derived from an EMBL/GenBank/DDBJ whole genome shotgun (WGS) entry which is preliminary data.</text>
</comment>
<gene>
    <name evidence="1" type="ORF">L1987_56191</name>
</gene>
<name>A0ACB9ED43_9ASTR</name>
<keyword evidence="2" id="KW-1185">Reference proteome</keyword>
<dbReference type="Proteomes" id="UP001056120">
    <property type="component" value="Linkage Group LG18"/>
</dbReference>
<protein>
    <submittedName>
        <fullName evidence="1">Uncharacterized protein</fullName>
    </submittedName>
</protein>
<evidence type="ECO:0000313" key="1">
    <source>
        <dbReference type="EMBL" id="KAI3756371.1"/>
    </source>
</evidence>
<organism evidence="1 2">
    <name type="scientific">Smallanthus sonchifolius</name>
    <dbReference type="NCBI Taxonomy" id="185202"/>
    <lineage>
        <taxon>Eukaryota</taxon>
        <taxon>Viridiplantae</taxon>
        <taxon>Streptophyta</taxon>
        <taxon>Embryophyta</taxon>
        <taxon>Tracheophyta</taxon>
        <taxon>Spermatophyta</taxon>
        <taxon>Magnoliopsida</taxon>
        <taxon>eudicotyledons</taxon>
        <taxon>Gunneridae</taxon>
        <taxon>Pentapetalae</taxon>
        <taxon>asterids</taxon>
        <taxon>campanulids</taxon>
        <taxon>Asterales</taxon>
        <taxon>Asteraceae</taxon>
        <taxon>Asteroideae</taxon>
        <taxon>Heliantheae alliance</taxon>
        <taxon>Millerieae</taxon>
        <taxon>Smallanthus</taxon>
    </lineage>
</organism>